<feature type="region of interest" description="Disordered" evidence="1">
    <location>
        <begin position="38"/>
        <end position="57"/>
    </location>
</feature>
<comment type="caution">
    <text evidence="2">The sequence shown here is derived from an EMBL/GenBank/DDBJ whole genome shotgun (WGS) entry which is preliminary data.</text>
</comment>
<dbReference type="AlphaFoldDB" id="W7YMZ4"/>
<accession>W7YMZ4</accession>
<name>W7YMZ4_9BACT</name>
<evidence type="ECO:0000313" key="2">
    <source>
        <dbReference type="EMBL" id="GAF06036.1"/>
    </source>
</evidence>
<sequence>MLADDVLYFTDGDGLVALDASEKNDKKRWDDYHLRFPDEKNKEESEPELLSEEYRTPMGEKFDEQDVLGDFVVYIRTKNAKGKQIAIKFNMPGRVVLYNGEVVKDNKIEGYTIKKDFEKIYLRAEKIKPEDDE</sequence>
<protein>
    <submittedName>
        <fullName evidence="2">Uncharacterized protein</fullName>
    </submittedName>
</protein>
<dbReference type="EMBL" id="BAMD01000254">
    <property type="protein sequence ID" value="GAF06036.1"/>
    <property type="molecule type" value="Genomic_DNA"/>
</dbReference>
<evidence type="ECO:0000313" key="3">
    <source>
        <dbReference type="Proteomes" id="UP000019402"/>
    </source>
</evidence>
<dbReference type="Proteomes" id="UP000019402">
    <property type="component" value="Unassembled WGS sequence"/>
</dbReference>
<keyword evidence="3" id="KW-1185">Reference proteome</keyword>
<organism evidence="2 3">
    <name type="scientific">Saccharicrinis fermentans DSM 9555 = JCM 21142</name>
    <dbReference type="NCBI Taxonomy" id="869213"/>
    <lineage>
        <taxon>Bacteria</taxon>
        <taxon>Pseudomonadati</taxon>
        <taxon>Bacteroidota</taxon>
        <taxon>Bacteroidia</taxon>
        <taxon>Marinilabiliales</taxon>
        <taxon>Marinilabiliaceae</taxon>
        <taxon>Saccharicrinis</taxon>
    </lineage>
</organism>
<gene>
    <name evidence="2" type="ORF">JCM21142_134804</name>
</gene>
<evidence type="ECO:0000256" key="1">
    <source>
        <dbReference type="SAM" id="MobiDB-lite"/>
    </source>
</evidence>
<reference evidence="2 3" key="1">
    <citation type="journal article" date="2014" name="Genome Announc.">
        <title>Draft Genome Sequence of Cytophaga fermentans JCM 21142T, a Facultative Anaerobe Isolated from Marine Mud.</title>
        <authorList>
            <person name="Starns D."/>
            <person name="Oshima K."/>
            <person name="Suda W."/>
            <person name="Iino T."/>
            <person name="Yuki M."/>
            <person name="Inoue J."/>
            <person name="Kitamura K."/>
            <person name="Iida T."/>
            <person name="Darby A."/>
            <person name="Hattori M."/>
            <person name="Ohkuma M."/>
        </authorList>
    </citation>
    <scope>NUCLEOTIDE SEQUENCE [LARGE SCALE GENOMIC DNA]</scope>
    <source>
        <strain evidence="2 3">JCM 21142</strain>
    </source>
</reference>
<proteinExistence type="predicted"/>
<dbReference type="STRING" id="869213.GCA_000517085_02265"/>